<dbReference type="AlphaFoldDB" id="A0A564YJU9"/>
<organism evidence="1 2">
    <name type="scientific">Hymenolepis diminuta</name>
    <name type="common">Rat tapeworm</name>
    <dbReference type="NCBI Taxonomy" id="6216"/>
    <lineage>
        <taxon>Eukaryota</taxon>
        <taxon>Metazoa</taxon>
        <taxon>Spiralia</taxon>
        <taxon>Lophotrochozoa</taxon>
        <taxon>Platyhelminthes</taxon>
        <taxon>Cestoda</taxon>
        <taxon>Eucestoda</taxon>
        <taxon>Cyclophyllidea</taxon>
        <taxon>Hymenolepididae</taxon>
        <taxon>Hymenolepis</taxon>
    </lineage>
</organism>
<name>A0A564YJU9_HYMDI</name>
<protein>
    <submittedName>
        <fullName evidence="1">Uncharacterized protein</fullName>
    </submittedName>
</protein>
<keyword evidence="2" id="KW-1185">Reference proteome</keyword>
<evidence type="ECO:0000313" key="1">
    <source>
        <dbReference type="EMBL" id="VUZ47460.1"/>
    </source>
</evidence>
<dbReference type="Proteomes" id="UP000321570">
    <property type="component" value="Unassembled WGS sequence"/>
</dbReference>
<gene>
    <name evidence="1" type="ORF">WMSIL1_LOCUS7142</name>
</gene>
<sequence>MTHIKLSLFSTQNNARLSAIGCNASCSPSLFLSTLPSPSFSPLLVSNSLWLP</sequence>
<reference evidence="1 2" key="1">
    <citation type="submission" date="2019-07" db="EMBL/GenBank/DDBJ databases">
        <authorList>
            <person name="Jastrzebski P J."/>
            <person name="Paukszto L."/>
            <person name="Jastrzebski P J."/>
        </authorList>
    </citation>
    <scope>NUCLEOTIDE SEQUENCE [LARGE SCALE GENOMIC DNA]</scope>
    <source>
        <strain evidence="1 2">WMS-il1</strain>
    </source>
</reference>
<evidence type="ECO:0000313" key="2">
    <source>
        <dbReference type="Proteomes" id="UP000321570"/>
    </source>
</evidence>
<dbReference type="EMBL" id="CABIJS010000244">
    <property type="protein sequence ID" value="VUZ47460.1"/>
    <property type="molecule type" value="Genomic_DNA"/>
</dbReference>
<accession>A0A564YJU9</accession>
<proteinExistence type="predicted"/>